<dbReference type="GO" id="GO:0016887">
    <property type="term" value="F:ATP hydrolysis activity"/>
    <property type="evidence" value="ECO:0007669"/>
    <property type="project" value="InterPro"/>
</dbReference>
<proteinExistence type="predicted"/>
<evidence type="ECO:0000313" key="3">
    <source>
        <dbReference type="Proteomes" id="UP000321595"/>
    </source>
</evidence>
<dbReference type="RefSeq" id="WP_146956508.1">
    <property type="nucleotide sequence ID" value="NZ_CP042467.1"/>
</dbReference>
<keyword evidence="3" id="KW-1185">Reference proteome</keyword>
<dbReference type="PANTHER" id="PTHR42759">
    <property type="entry name" value="MOXR FAMILY PROTEIN"/>
    <property type="match status" value="1"/>
</dbReference>
<dbReference type="Pfam" id="PF07726">
    <property type="entry name" value="AAA_3"/>
    <property type="match status" value="1"/>
</dbReference>
<sequence length="333" mass="36974">MSEAAVEKEVEAYKADCTKMLDEVGKMIVGHREIIQGVIIAMLSGGNVLLEGVPGLGKTMLVKTLSDTMGLKFSRIQFTPDLMPSDILGTMILAESADGAREFRLEKGPIFSNIVLADEINRATPKTQSAMLESMQERSVTIGKETMKLEDPFFVLATQNPLEMEGTYPLPEAQLDRFLFKLRVEFPNLEELHTIMDRTTAREQPTVSEVMGRERLLQMKMFARDVPVARHVQDYALRILQGTHPDNALASPKTKRFVRFGSSPRGAQAILVASKVRALMDGRFNVSAEDVRASALPALRHRVIMNFEGEAEGVSTDEVIHEIIKNTSEKAKA</sequence>
<dbReference type="PANTHER" id="PTHR42759:SF1">
    <property type="entry name" value="MAGNESIUM-CHELATASE SUBUNIT CHLD"/>
    <property type="match status" value="1"/>
</dbReference>
<dbReference type="InterPro" id="IPR027417">
    <property type="entry name" value="P-loop_NTPase"/>
</dbReference>
<dbReference type="CDD" id="cd00009">
    <property type="entry name" value="AAA"/>
    <property type="match status" value="1"/>
</dbReference>
<dbReference type="Pfam" id="PF17863">
    <property type="entry name" value="AAA_lid_2"/>
    <property type="match status" value="1"/>
</dbReference>
<reference evidence="2 3" key="1">
    <citation type="submission" date="2019-08" db="EMBL/GenBank/DDBJ databases">
        <authorList>
            <person name="Liang Q."/>
        </authorList>
    </citation>
    <scope>NUCLEOTIDE SEQUENCE [LARGE SCALE GENOMIC DNA]</scope>
    <source>
        <strain evidence="2 3">V1718</strain>
    </source>
</reference>
<dbReference type="Gene3D" id="1.10.8.80">
    <property type="entry name" value="Magnesium chelatase subunit I, C-Terminal domain"/>
    <property type="match status" value="1"/>
</dbReference>
<evidence type="ECO:0000259" key="1">
    <source>
        <dbReference type="SMART" id="SM00382"/>
    </source>
</evidence>
<gene>
    <name evidence="2" type="ORF">FRD01_00145</name>
</gene>
<evidence type="ECO:0000313" key="2">
    <source>
        <dbReference type="EMBL" id="QED25699.1"/>
    </source>
</evidence>
<feature type="domain" description="AAA+ ATPase" evidence="1">
    <location>
        <begin position="44"/>
        <end position="190"/>
    </location>
</feature>
<dbReference type="InterPro" id="IPR011703">
    <property type="entry name" value="ATPase_AAA-3"/>
</dbReference>
<dbReference type="SMART" id="SM00382">
    <property type="entry name" value="AAA"/>
    <property type="match status" value="1"/>
</dbReference>
<accession>A0A5B8XQM2</accession>
<dbReference type="Proteomes" id="UP000321595">
    <property type="component" value="Chromosome"/>
</dbReference>
<dbReference type="EMBL" id="CP042467">
    <property type="protein sequence ID" value="QED25699.1"/>
    <property type="molecule type" value="Genomic_DNA"/>
</dbReference>
<dbReference type="InterPro" id="IPR050764">
    <property type="entry name" value="CbbQ/NirQ/NorQ/GpvN"/>
</dbReference>
<dbReference type="Gene3D" id="3.40.50.300">
    <property type="entry name" value="P-loop containing nucleotide triphosphate hydrolases"/>
    <property type="match status" value="1"/>
</dbReference>
<protein>
    <submittedName>
        <fullName evidence="2">MoxR family ATPase</fullName>
    </submittedName>
</protein>
<dbReference type="PIRSF" id="PIRSF002849">
    <property type="entry name" value="AAA_ATPase_chaperone_MoxR_prd"/>
    <property type="match status" value="1"/>
</dbReference>
<dbReference type="InterPro" id="IPR003593">
    <property type="entry name" value="AAA+_ATPase"/>
</dbReference>
<dbReference type="InterPro" id="IPR041628">
    <property type="entry name" value="ChlI/MoxR_AAA_lid"/>
</dbReference>
<name>A0A5B8XQM2_9DELT</name>
<dbReference type="OrthoDB" id="9808397at2"/>
<dbReference type="AlphaFoldDB" id="A0A5B8XQM2"/>
<dbReference type="GO" id="GO:0005524">
    <property type="term" value="F:ATP binding"/>
    <property type="evidence" value="ECO:0007669"/>
    <property type="project" value="InterPro"/>
</dbReference>
<dbReference type="KEGG" id="bbae:FRD01_00145"/>
<organism evidence="2 3">
    <name type="scientific">Microvenator marinus</name>
    <dbReference type="NCBI Taxonomy" id="2600177"/>
    <lineage>
        <taxon>Bacteria</taxon>
        <taxon>Deltaproteobacteria</taxon>
        <taxon>Bradymonadales</taxon>
        <taxon>Microvenatoraceae</taxon>
        <taxon>Microvenator</taxon>
    </lineage>
</organism>
<dbReference type="SUPFAM" id="SSF52540">
    <property type="entry name" value="P-loop containing nucleoside triphosphate hydrolases"/>
    <property type="match status" value="1"/>
</dbReference>